<proteinExistence type="predicted"/>
<dbReference type="Pfam" id="PF21674">
    <property type="entry name" value="CCDC22_N"/>
    <property type="match status" value="1"/>
</dbReference>
<feature type="domain" description="CCDC22 N-terminal" evidence="2">
    <location>
        <begin position="1"/>
        <end position="107"/>
    </location>
</feature>
<feature type="coiled-coil region" evidence="1">
    <location>
        <begin position="222"/>
        <end position="270"/>
    </location>
</feature>
<dbReference type="InterPro" id="IPR048349">
    <property type="entry name" value="CCDC22_N"/>
</dbReference>
<dbReference type="PANTHER" id="PTHR15668:SF4">
    <property type="entry name" value="COILED-COIL DOMAIN-CONTAINING PROTEIN 22"/>
    <property type="match status" value="1"/>
</dbReference>
<keyword evidence="4" id="KW-1185">Reference proteome</keyword>
<evidence type="ECO:0000313" key="3">
    <source>
        <dbReference type="EMBL" id="PWA56131.1"/>
    </source>
</evidence>
<accession>A0A2U1M4F7</accession>
<dbReference type="InterPro" id="IPR008530">
    <property type="entry name" value="CCDC22"/>
</dbReference>
<keyword evidence="1" id="KW-0175">Coiled coil</keyword>
<dbReference type="EMBL" id="PKPP01006560">
    <property type="protein sequence ID" value="PWA56131.1"/>
    <property type="molecule type" value="Genomic_DNA"/>
</dbReference>
<dbReference type="OrthoDB" id="10266736at2759"/>
<protein>
    <recommendedName>
        <fullName evidence="2">CCDC22 N-terminal domain-containing protein</fullName>
    </recommendedName>
</protein>
<dbReference type="GO" id="GO:0097602">
    <property type="term" value="F:cullin family protein binding"/>
    <property type="evidence" value="ECO:0007669"/>
    <property type="project" value="TreeGrafter"/>
</dbReference>
<evidence type="ECO:0000259" key="2">
    <source>
        <dbReference type="Pfam" id="PF21674"/>
    </source>
</evidence>
<name>A0A2U1M4F7_ARTAN</name>
<organism evidence="3 4">
    <name type="scientific">Artemisia annua</name>
    <name type="common">Sweet wormwood</name>
    <dbReference type="NCBI Taxonomy" id="35608"/>
    <lineage>
        <taxon>Eukaryota</taxon>
        <taxon>Viridiplantae</taxon>
        <taxon>Streptophyta</taxon>
        <taxon>Embryophyta</taxon>
        <taxon>Tracheophyta</taxon>
        <taxon>Spermatophyta</taxon>
        <taxon>Magnoliopsida</taxon>
        <taxon>eudicotyledons</taxon>
        <taxon>Gunneridae</taxon>
        <taxon>Pentapetalae</taxon>
        <taxon>asterids</taxon>
        <taxon>campanulids</taxon>
        <taxon>Asterales</taxon>
        <taxon>Asteraceae</taxon>
        <taxon>Asteroideae</taxon>
        <taxon>Anthemideae</taxon>
        <taxon>Artemisiinae</taxon>
        <taxon>Artemisia</taxon>
    </lineage>
</organism>
<dbReference type="GO" id="GO:2000060">
    <property type="term" value="P:positive regulation of ubiquitin-dependent protein catabolic process"/>
    <property type="evidence" value="ECO:0007669"/>
    <property type="project" value="TreeGrafter"/>
</dbReference>
<sequence length="271" mass="30354">MEESQEILLNSLSSAGVPIPPEIYSVNDLSSETLVSICGHSLRIITKSDSFPVTLPESLADRFKMCTDLSSAFENLGFIGDISFHKFLYPSEEDMYKLIRFLVGRLSESSTTAVSPDTKFNNVNAAVNIERLERTSSDADTEGRNLHTKVEDLKLRTDEVVSSSIQCTEDVAAESGNSETNKVEYKLEQTPIFHQDKSSQAKNLLKQENVHSEELPARSLELQQLEEQHDLLKAAVEMASDKQMPLDSYITQLGEQIDAKRHNLAKIESKW</sequence>
<dbReference type="Proteomes" id="UP000245207">
    <property type="component" value="Unassembled WGS sequence"/>
</dbReference>
<dbReference type="AlphaFoldDB" id="A0A2U1M4F7"/>
<reference evidence="3 4" key="1">
    <citation type="journal article" date="2018" name="Mol. Plant">
        <title>The genome of Artemisia annua provides insight into the evolution of Asteraceae family and artemisinin biosynthesis.</title>
        <authorList>
            <person name="Shen Q."/>
            <person name="Zhang L."/>
            <person name="Liao Z."/>
            <person name="Wang S."/>
            <person name="Yan T."/>
            <person name="Shi P."/>
            <person name="Liu M."/>
            <person name="Fu X."/>
            <person name="Pan Q."/>
            <person name="Wang Y."/>
            <person name="Lv Z."/>
            <person name="Lu X."/>
            <person name="Zhang F."/>
            <person name="Jiang W."/>
            <person name="Ma Y."/>
            <person name="Chen M."/>
            <person name="Hao X."/>
            <person name="Li L."/>
            <person name="Tang Y."/>
            <person name="Lv G."/>
            <person name="Zhou Y."/>
            <person name="Sun X."/>
            <person name="Brodelius P.E."/>
            <person name="Rose J.K.C."/>
            <person name="Tang K."/>
        </authorList>
    </citation>
    <scope>NUCLEOTIDE SEQUENCE [LARGE SCALE GENOMIC DNA]</scope>
    <source>
        <strain evidence="4">cv. Huhao1</strain>
        <tissue evidence="3">Leaf</tissue>
    </source>
</reference>
<dbReference type="STRING" id="35608.A0A2U1M4F7"/>
<comment type="caution">
    <text evidence="3">The sequence shown here is derived from an EMBL/GenBank/DDBJ whole genome shotgun (WGS) entry which is preliminary data.</text>
</comment>
<gene>
    <name evidence="3" type="ORF">CTI12_AA422050</name>
</gene>
<dbReference type="PANTHER" id="PTHR15668">
    <property type="entry name" value="JM1 PROTEIN"/>
    <property type="match status" value="1"/>
</dbReference>
<evidence type="ECO:0000313" key="4">
    <source>
        <dbReference type="Proteomes" id="UP000245207"/>
    </source>
</evidence>
<evidence type="ECO:0000256" key="1">
    <source>
        <dbReference type="SAM" id="Coils"/>
    </source>
</evidence>